<proteinExistence type="predicted"/>
<keyword evidence="1" id="KW-1133">Transmembrane helix</keyword>
<dbReference type="Proteomes" id="UP001495910">
    <property type="component" value="Unassembled WGS sequence"/>
</dbReference>
<keyword evidence="3" id="KW-1185">Reference proteome</keyword>
<reference evidence="2 3" key="1">
    <citation type="submission" date="2024-02" db="EMBL/GenBank/DDBJ databases">
        <title>Draft genome sequence of Collimonas sp. strain H4R21, an effective mineral-weathering bacterial strain isolated from the beech rhizosphere.</title>
        <authorList>
            <person name="Morin E."/>
            <person name="Uroz S."/>
            <person name="Leveau J.H.J."/>
            <person name="Kumar R."/>
            <person name="Rey M.W."/>
            <person name="Pham J."/>
        </authorList>
    </citation>
    <scope>NUCLEOTIDE SEQUENCE [LARGE SCALE GENOMIC DNA]</scope>
    <source>
        <strain evidence="2 3">H4R21</strain>
    </source>
</reference>
<keyword evidence="1" id="KW-0812">Transmembrane</keyword>
<gene>
    <name evidence="2" type="ORF">V8G57_20985</name>
</gene>
<evidence type="ECO:0000256" key="1">
    <source>
        <dbReference type="SAM" id="Phobius"/>
    </source>
</evidence>
<keyword evidence="1" id="KW-0472">Membrane</keyword>
<sequence length="95" mass="10648">MTDLLIGIFEFVIDVVLFRGLRSKHGSSKRSITEDALEIAYFDFVTITFTALACFALILFLVFGLGLPAGWSVGIGIAVTAAWVVWRYFQLVRER</sequence>
<accession>A0ABU9Q0T8</accession>
<feature type="transmembrane region" description="Helical" evidence="1">
    <location>
        <begin position="6"/>
        <end position="21"/>
    </location>
</feature>
<evidence type="ECO:0000313" key="2">
    <source>
        <dbReference type="EMBL" id="MEM4989876.1"/>
    </source>
</evidence>
<dbReference type="EMBL" id="JBANDC010000018">
    <property type="protein sequence ID" value="MEM4989876.1"/>
    <property type="molecule type" value="Genomic_DNA"/>
</dbReference>
<organism evidence="2 3">
    <name type="scientific">Collimonas rhizosphaerae</name>
    <dbReference type="NCBI Taxonomy" id="3126357"/>
    <lineage>
        <taxon>Bacteria</taxon>
        <taxon>Pseudomonadati</taxon>
        <taxon>Pseudomonadota</taxon>
        <taxon>Betaproteobacteria</taxon>
        <taxon>Burkholderiales</taxon>
        <taxon>Oxalobacteraceae</taxon>
        <taxon>Collimonas</taxon>
    </lineage>
</organism>
<dbReference type="RefSeq" id="WP_342831035.1">
    <property type="nucleotide sequence ID" value="NZ_JBANDC010000018.1"/>
</dbReference>
<feature type="transmembrane region" description="Helical" evidence="1">
    <location>
        <begin position="69"/>
        <end position="89"/>
    </location>
</feature>
<evidence type="ECO:0000313" key="3">
    <source>
        <dbReference type="Proteomes" id="UP001495910"/>
    </source>
</evidence>
<comment type="caution">
    <text evidence="2">The sequence shown here is derived from an EMBL/GenBank/DDBJ whole genome shotgun (WGS) entry which is preliminary data.</text>
</comment>
<name>A0ABU9Q0T8_9BURK</name>
<feature type="transmembrane region" description="Helical" evidence="1">
    <location>
        <begin position="41"/>
        <end position="63"/>
    </location>
</feature>
<protein>
    <submittedName>
        <fullName evidence="2">Uncharacterized protein</fullName>
    </submittedName>
</protein>